<evidence type="ECO:0000313" key="1">
    <source>
        <dbReference type="EMBL" id="EMD85141.1"/>
    </source>
</evidence>
<reference evidence="1 2" key="1">
    <citation type="journal article" date="2012" name="PLoS Pathog.">
        <title>Diverse lifestyles and strategies of plant pathogenesis encoded in the genomes of eighteen Dothideomycetes fungi.</title>
        <authorList>
            <person name="Ohm R.A."/>
            <person name="Feau N."/>
            <person name="Henrissat B."/>
            <person name="Schoch C.L."/>
            <person name="Horwitz B.A."/>
            <person name="Barry K.W."/>
            <person name="Condon B.J."/>
            <person name="Copeland A.C."/>
            <person name="Dhillon B."/>
            <person name="Glaser F."/>
            <person name="Hesse C.N."/>
            <person name="Kosti I."/>
            <person name="LaButti K."/>
            <person name="Lindquist E.A."/>
            <person name="Lucas S."/>
            <person name="Salamov A.A."/>
            <person name="Bradshaw R.E."/>
            <person name="Ciuffetti L."/>
            <person name="Hamelin R.C."/>
            <person name="Kema G.H.J."/>
            <person name="Lawrence C."/>
            <person name="Scott J.A."/>
            <person name="Spatafora J.W."/>
            <person name="Turgeon B.G."/>
            <person name="de Wit P.J.G.M."/>
            <person name="Zhong S."/>
            <person name="Goodwin S.B."/>
            <person name="Grigoriev I.V."/>
        </authorList>
    </citation>
    <scope>NUCLEOTIDE SEQUENCE [LARGE SCALE GENOMIC DNA]</scope>
    <source>
        <strain evidence="2">C5 / ATCC 48332 / race O</strain>
    </source>
</reference>
<dbReference type="EMBL" id="KB445592">
    <property type="protein sequence ID" value="EMD85141.1"/>
    <property type="molecule type" value="Genomic_DNA"/>
</dbReference>
<dbReference type="Proteomes" id="UP000016936">
    <property type="component" value="Unassembled WGS sequence"/>
</dbReference>
<protein>
    <submittedName>
        <fullName evidence="1">Uncharacterized protein</fullName>
    </submittedName>
</protein>
<dbReference type="OrthoDB" id="10581272at2759"/>
<organism evidence="1 2">
    <name type="scientific">Cochliobolus heterostrophus (strain C5 / ATCC 48332 / race O)</name>
    <name type="common">Southern corn leaf blight fungus</name>
    <name type="synonym">Bipolaris maydis</name>
    <dbReference type="NCBI Taxonomy" id="701091"/>
    <lineage>
        <taxon>Eukaryota</taxon>
        <taxon>Fungi</taxon>
        <taxon>Dikarya</taxon>
        <taxon>Ascomycota</taxon>
        <taxon>Pezizomycotina</taxon>
        <taxon>Dothideomycetes</taxon>
        <taxon>Pleosporomycetidae</taxon>
        <taxon>Pleosporales</taxon>
        <taxon>Pleosporineae</taxon>
        <taxon>Pleosporaceae</taxon>
        <taxon>Bipolaris</taxon>
    </lineage>
</organism>
<sequence>MNNAERVLELLMPILAATYQTPTDMMPMKLFLTDKSRYPAFDLEGLKITAERFAC</sequence>
<reference evidence="2" key="2">
    <citation type="journal article" date="2013" name="PLoS Genet.">
        <title>Comparative genome structure, secondary metabolite, and effector coding capacity across Cochliobolus pathogens.</title>
        <authorList>
            <person name="Condon B.J."/>
            <person name="Leng Y."/>
            <person name="Wu D."/>
            <person name="Bushley K.E."/>
            <person name="Ohm R.A."/>
            <person name="Otillar R."/>
            <person name="Martin J."/>
            <person name="Schackwitz W."/>
            <person name="Grimwood J."/>
            <person name="MohdZainudin N."/>
            <person name="Xue C."/>
            <person name="Wang R."/>
            <person name="Manning V.A."/>
            <person name="Dhillon B."/>
            <person name="Tu Z.J."/>
            <person name="Steffenson B.J."/>
            <person name="Salamov A."/>
            <person name="Sun H."/>
            <person name="Lowry S."/>
            <person name="LaButti K."/>
            <person name="Han J."/>
            <person name="Copeland A."/>
            <person name="Lindquist E."/>
            <person name="Barry K."/>
            <person name="Schmutz J."/>
            <person name="Baker S.E."/>
            <person name="Ciuffetti L.M."/>
            <person name="Grigoriev I.V."/>
            <person name="Zhong S."/>
            <person name="Turgeon B.G."/>
        </authorList>
    </citation>
    <scope>NUCLEOTIDE SEQUENCE [LARGE SCALE GENOMIC DNA]</scope>
    <source>
        <strain evidence="2">C5 / ATCC 48332 / race O</strain>
    </source>
</reference>
<evidence type="ECO:0000313" key="2">
    <source>
        <dbReference type="Proteomes" id="UP000016936"/>
    </source>
</evidence>
<dbReference type="AlphaFoldDB" id="M2TTN6"/>
<name>M2TTN6_COCH5</name>
<dbReference type="HOGENOM" id="CLU_3032207_0_0_1"/>
<accession>M2TTN6</accession>
<keyword evidence="2" id="KW-1185">Reference proteome</keyword>
<gene>
    <name evidence="1" type="ORF">COCHEDRAFT_1219527</name>
</gene>
<proteinExistence type="predicted"/>